<evidence type="ECO:0000256" key="3">
    <source>
        <dbReference type="ARBA" id="ARBA00022723"/>
    </source>
</evidence>
<dbReference type="AlphaFoldDB" id="A0A221SZW5"/>
<dbReference type="GO" id="GO:0017004">
    <property type="term" value="P:cytochrome complex assembly"/>
    <property type="evidence" value="ECO:0007669"/>
    <property type="project" value="UniProtKB-KW"/>
</dbReference>
<keyword evidence="7" id="KW-0472">Membrane</keyword>
<feature type="transmembrane region" description="Helical" evidence="7">
    <location>
        <begin position="123"/>
        <end position="143"/>
    </location>
</feature>
<dbReference type="CDD" id="cd16378">
    <property type="entry name" value="CcmH_N"/>
    <property type="match status" value="1"/>
</dbReference>
<keyword evidence="10" id="KW-1185">Reference proteome</keyword>
<dbReference type="PANTHER" id="PTHR47870">
    <property type="entry name" value="CYTOCHROME C-TYPE BIOGENESIS PROTEIN CCMH"/>
    <property type="match status" value="1"/>
</dbReference>
<dbReference type="Pfam" id="PF03918">
    <property type="entry name" value="CcmH"/>
    <property type="match status" value="1"/>
</dbReference>
<keyword evidence="7" id="KW-1133">Transmembrane helix</keyword>
<protein>
    <recommendedName>
        <fullName evidence="7">Cytochrome c-type biogenesis protein</fullName>
    </recommendedName>
</protein>
<evidence type="ECO:0000259" key="8">
    <source>
        <dbReference type="Pfam" id="PF03918"/>
    </source>
</evidence>
<dbReference type="EMBL" id="CP021081">
    <property type="protein sequence ID" value="ASN82202.1"/>
    <property type="molecule type" value="Genomic_DNA"/>
</dbReference>
<dbReference type="InterPro" id="IPR005616">
    <property type="entry name" value="CcmH/CycL/Ccl2/NrfF_N"/>
</dbReference>
<keyword evidence="5" id="KW-0201">Cytochrome c-type biogenesis</keyword>
<dbReference type="InterPro" id="IPR051263">
    <property type="entry name" value="C-type_cytochrome_biogenesis"/>
</dbReference>
<comment type="similarity">
    <text evidence="1 7">Belongs to the CcmH/CycL/Ccl2/NrfF family.</text>
</comment>
<evidence type="ECO:0000256" key="4">
    <source>
        <dbReference type="ARBA" id="ARBA00022729"/>
    </source>
</evidence>
<keyword evidence="4 7" id="KW-0732">Signal</keyword>
<evidence type="ECO:0000256" key="6">
    <source>
        <dbReference type="ARBA" id="ARBA00023004"/>
    </source>
</evidence>
<accession>A0A221SZW5</accession>
<dbReference type="GO" id="GO:0046872">
    <property type="term" value="F:metal ion binding"/>
    <property type="evidence" value="ECO:0007669"/>
    <property type="project" value="UniProtKB-KW"/>
</dbReference>
<dbReference type="Gene3D" id="1.10.8.640">
    <property type="entry name" value="Cytochrome C biogenesis protein"/>
    <property type="match status" value="1"/>
</dbReference>
<organism evidence="9 10">
    <name type="scientific">Deinococcus ficus</name>
    <dbReference type="NCBI Taxonomy" id="317577"/>
    <lineage>
        <taxon>Bacteria</taxon>
        <taxon>Thermotogati</taxon>
        <taxon>Deinococcota</taxon>
        <taxon>Deinococci</taxon>
        <taxon>Deinococcales</taxon>
        <taxon>Deinococcaceae</taxon>
        <taxon>Deinococcus</taxon>
    </lineage>
</organism>
<evidence type="ECO:0000256" key="1">
    <source>
        <dbReference type="ARBA" id="ARBA00010342"/>
    </source>
</evidence>
<evidence type="ECO:0000256" key="7">
    <source>
        <dbReference type="RuleBase" id="RU364112"/>
    </source>
</evidence>
<evidence type="ECO:0000256" key="2">
    <source>
        <dbReference type="ARBA" id="ARBA00022617"/>
    </source>
</evidence>
<evidence type="ECO:0000313" key="10">
    <source>
        <dbReference type="Proteomes" id="UP000259030"/>
    </source>
</evidence>
<dbReference type="PANTHER" id="PTHR47870:SF1">
    <property type="entry name" value="CYTOCHROME C-TYPE BIOGENESIS PROTEIN CCMH"/>
    <property type="match status" value="1"/>
</dbReference>
<dbReference type="STRING" id="317577.GCA_000419625_01571"/>
<evidence type="ECO:0000256" key="5">
    <source>
        <dbReference type="ARBA" id="ARBA00022748"/>
    </source>
</evidence>
<keyword evidence="7" id="KW-0812">Transmembrane</keyword>
<evidence type="ECO:0000313" key="9">
    <source>
        <dbReference type="EMBL" id="ASN82202.1"/>
    </source>
</evidence>
<dbReference type="InterPro" id="IPR038297">
    <property type="entry name" value="CcmH/CycL/NrfF/Ccl2_sf"/>
</dbReference>
<dbReference type="KEGG" id="dfc:DFI_11775"/>
<proteinExistence type="inferred from homology"/>
<name>A0A221SZW5_9DEIO</name>
<keyword evidence="2 7" id="KW-0349">Heme</keyword>
<keyword evidence="3 7" id="KW-0479">Metal-binding</keyword>
<keyword evidence="6 7" id="KW-0408">Iron</keyword>
<comment type="function">
    <text evidence="7">Possible subunit of a heme lyase.</text>
</comment>
<feature type="domain" description="CcmH/CycL/Ccl2/NrfF N-terminal" evidence="8">
    <location>
        <begin position="32"/>
        <end position="167"/>
    </location>
</feature>
<dbReference type="Proteomes" id="UP000259030">
    <property type="component" value="Chromosome"/>
</dbReference>
<sequence length="184" mass="20068">MPGRPEDRRGAAVSPGLLRRLLALLCAVLLGLGAAQDIVSVPADQPLSVEQERQVERIGMKIHCPICSGESIAQSQTDISRNMMNEVRDMVRQGRSEAEILRTFASSYGDRILLDPPKTGITSLLWTLPILLAAAAAFGWWTYTHRATRAPEQELTADQEARIQALLNAADRSPPPPGPPRKSP</sequence>
<reference evidence="9 10" key="1">
    <citation type="submission" date="2017-05" db="EMBL/GenBank/DDBJ databases">
        <title>The complete genome sequence of Deinococcus ficus isolated from the rhizosphere of the Ficus religiosa L. in Taiwan.</title>
        <authorList>
            <person name="Wu K.-M."/>
            <person name="Liao T.-L."/>
            <person name="Liu Y.-M."/>
            <person name="Young C.-C."/>
            <person name="Tsai S.-F."/>
        </authorList>
    </citation>
    <scope>NUCLEOTIDE SEQUENCE [LARGE SCALE GENOMIC DNA]</scope>
    <source>
        <strain evidence="9 10">CC-FR2-10</strain>
    </source>
</reference>
<gene>
    <name evidence="9" type="ORF">DFI_11775</name>
</gene>